<dbReference type="Pfam" id="PF00069">
    <property type="entry name" value="Pkinase"/>
    <property type="match status" value="1"/>
</dbReference>
<keyword evidence="5 9" id="KW-0418">Kinase</keyword>
<dbReference type="PANTHER" id="PTHR24351">
    <property type="entry name" value="RIBOSOMAL PROTEIN S6 KINASE"/>
    <property type="match status" value="1"/>
</dbReference>
<evidence type="ECO:0000256" key="6">
    <source>
        <dbReference type="ARBA" id="ARBA00022840"/>
    </source>
</evidence>
<protein>
    <submittedName>
        <fullName evidence="9">Protein kinase C iota type</fullName>
    </submittedName>
</protein>
<evidence type="ECO:0000313" key="10">
    <source>
        <dbReference type="Proteomes" id="UP000006813"/>
    </source>
</evidence>
<feature type="domain" description="AGC-kinase C-terminal" evidence="8">
    <location>
        <begin position="158"/>
        <end position="229"/>
    </location>
</feature>
<keyword evidence="4" id="KW-0547">Nucleotide-binding</keyword>
<evidence type="ECO:0000256" key="3">
    <source>
        <dbReference type="ARBA" id="ARBA00022679"/>
    </source>
</evidence>
<dbReference type="PROSITE" id="PS50011">
    <property type="entry name" value="PROTEIN_KINASE_DOM"/>
    <property type="match status" value="1"/>
</dbReference>
<keyword evidence="6" id="KW-0067">ATP-binding</keyword>
<evidence type="ECO:0000256" key="1">
    <source>
        <dbReference type="ARBA" id="ARBA00022527"/>
    </source>
</evidence>
<reference evidence="9 10" key="1">
    <citation type="journal article" date="2011" name="Nature">
        <title>Genome sequencing reveals insights into physiology and longevity of the naked mole rat.</title>
        <authorList>
            <person name="Kim E.B."/>
            <person name="Fang X."/>
            <person name="Fushan A.A."/>
            <person name="Huang Z."/>
            <person name="Lobanov A.V."/>
            <person name="Han L."/>
            <person name="Marino S.M."/>
            <person name="Sun X."/>
            <person name="Turanov A.A."/>
            <person name="Yang P."/>
            <person name="Yim S.H."/>
            <person name="Zhao X."/>
            <person name="Kasaikina M.V."/>
            <person name="Stoletzki N."/>
            <person name="Peng C."/>
            <person name="Polak P."/>
            <person name="Xiong Z."/>
            <person name="Kiezun A."/>
            <person name="Zhu Y."/>
            <person name="Chen Y."/>
            <person name="Kryukov G.V."/>
            <person name="Zhang Q."/>
            <person name="Peshkin L."/>
            <person name="Yang L."/>
            <person name="Bronson R.T."/>
            <person name="Buffenstein R."/>
            <person name="Wang B."/>
            <person name="Han C."/>
            <person name="Li Q."/>
            <person name="Chen L."/>
            <person name="Zhao W."/>
            <person name="Sunyaev S.R."/>
            <person name="Park T.J."/>
            <person name="Zhang G."/>
            <person name="Wang J."/>
            <person name="Gladyshev V.N."/>
        </authorList>
    </citation>
    <scope>NUCLEOTIDE SEQUENCE [LARGE SCALE GENOMIC DNA]</scope>
</reference>
<dbReference type="InterPro" id="IPR000719">
    <property type="entry name" value="Prot_kinase_dom"/>
</dbReference>
<dbReference type="Gene3D" id="3.30.200.20">
    <property type="entry name" value="Phosphorylase Kinase, domain 1"/>
    <property type="match status" value="1"/>
</dbReference>
<evidence type="ECO:0000256" key="4">
    <source>
        <dbReference type="ARBA" id="ARBA00022741"/>
    </source>
</evidence>
<dbReference type="EMBL" id="JH169549">
    <property type="protein sequence ID" value="EHB07041.1"/>
    <property type="molecule type" value="Genomic_DNA"/>
</dbReference>
<organism evidence="9 10">
    <name type="scientific">Heterocephalus glaber</name>
    <name type="common">Naked mole rat</name>
    <dbReference type="NCBI Taxonomy" id="10181"/>
    <lineage>
        <taxon>Eukaryota</taxon>
        <taxon>Metazoa</taxon>
        <taxon>Chordata</taxon>
        <taxon>Craniata</taxon>
        <taxon>Vertebrata</taxon>
        <taxon>Euteleostomi</taxon>
        <taxon>Mammalia</taxon>
        <taxon>Eutheria</taxon>
        <taxon>Euarchontoglires</taxon>
        <taxon>Glires</taxon>
        <taxon>Rodentia</taxon>
        <taxon>Hystricomorpha</taxon>
        <taxon>Bathyergidae</taxon>
        <taxon>Heterocephalus</taxon>
    </lineage>
</organism>
<dbReference type="InterPro" id="IPR017892">
    <property type="entry name" value="Pkinase_C"/>
</dbReference>
<dbReference type="AlphaFoldDB" id="G5BCN0"/>
<evidence type="ECO:0000256" key="5">
    <source>
        <dbReference type="ARBA" id="ARBA00022777"/>
    </source>
</evidence>
<feature type="domain" description="Protein kinase" evidence="7">
    <location>
        <begin position="1"/>
        <end position="157"/>
    </location>
</feature>
<dbReference type="SUPFAM" id="SSF56112">
    <property type="entry name" value="Protein kinase-like (PK-like)"/>
    <property type="match status" value="1"/>
</dbReference>
<dbReference type="PROSITE" id="PS51285">
    <property type="entry name" value="AGC_KINASE_CTER"/>
    <property type="match status" value="1"/>
</dbReference>
<accession>G5BCN0</accession>
<keyword evidence="2" id="KW-0597">Phosphoprotein</keyword>
<gene>
    <name evidence="9" type="ORF">GW7_03232</name>
</gene>
<dbReference type="Pfam" id="PF00433">
    <property type="entry name" value="Pkinase_C"/>
    <property type="match status" value="1"/>
</dbReference>
<proteinExistence type="predicted"/>
<dbReference type="InParanoid" id="G5BCN0"/>
<evidence type="ECO:0000313" key="9">
    <source>
        <dbReference type="EMBL" id="EHB07041.1"/>
    </source>
</evidence>
<keyword evidence="1" id="KW-0723">Serine/threonine-protein kinase</keyword>
<dbReference type="InterPro" id="IPR011009">
    <property type="entry name" value="Kinase-like_dom_sf"/>
</dbReference>
<dbReference type="Gene3D" id="1.10.510.10">
    <property type="entry name" value="Transferase(Phosphotransferase) domain 1"/>
    <property type="match status" value="1"/>
</dbReference>
<name>G5BCN0_HETGA</name>
<dbReference type="GO" id="GO:0004674">
    <property type="term" value="F:protein serine/threonine kinase activity"/>
    <property type="evidence" value="ECO:0007669"/>
    <property type="project" value="UniProtKB-KW"/>
</dbReference>
<evidence type="ECO:0000256" key="2">
    <source>
        <dbReference type="ARBA" id="ARBA00022553"/>
    </source>
</evidence>
<keyword evidence="3" id="KW-0808">Transferase</keyword>
<dbReference type="SMART" id="SM00133">
    <property type="entry name" value="S_TK_X"/>
    <property type="match status" value="1"/>
</dbReference>
<sequence length="229" mass="26503">MGINWPSPELTWLEMVNSKHAELLLNFERPQPQDPRQKGLQPGDATSTFCGTPNYLAPEIVRGDYSFSVDWWTLGVLVYEMMIGESPFHLDESFDNPHEKSIDYLLQVILERDIFIPHCLSVKPVSVLESFLNRDPKERLGCHPQRGSADVKKHPFFRNVNWHMMERKQVVPPFKANISRGLGLDNFDPQFTNESVRLSPDDNDIVRKIDGYEFAGFEYINPLSMYEDE</sequence>
<dbReference type="InterPro" id="IPR000961">
    <property type="entry name" value="AGC-kinase_C"/>
</dbReference>
<dbReference type="Proteomes" id="UP000006813">
    <property type="component" value="Unassembled WGS sequence"/>
</dbReference>
<dbReference type="GO" id="GO:0005524">
    <property type="term" value="F:ATP binding"/>
    <property type="evidence" value="ECO:0007669"/>
    <property type="project" value="UniProtKB-KW"/>
</dbReference>
<evidence type="ECO:0000259" key="7">
    <source>
        <dbReference type="PROSITE" id="PS50011"/>
    </source>
</evidence>
<dbReference type="SMART" id="SM00220">
    <property type="entry name" value="S_TKc"/>
    <property type="match status" value="1"/>
</dbReference>
<dbReference type="STRING" id="10181.G5BCN0"/>
<evidence type="ECO:0000259" key="8">
    <source>
        <dbReference type="PROSITE" id="PS51285"/>
    </source>
</evidence>